<evidence type="ECO:0000313" key="3">
    <source>
        <dbReference type="Proteomes" id="UP000629596"/>
    </source>
</evidence>
<evidence type="ECO:0000313" key="2">
    <source>
        <dbReference type="EMBL" id="MBC8600346.1"/>
    </source>
</evidence>
<evidence type="ECO:0000256" key="1">
    <source>
        <dbReference type="SAM" id="MobiDB-lite"/>
    </source>
</evidence>
<name>A0ABR7NW62_9BACT</name>
<dbReference type="RefSeq" id="WP_158543299.1">
    <property type="nucleotide sequence ID" value="NZ_JACRTI010000002.1"/>
</dbReference>
<feature type="region of interest" description="Disordered" evidence="1">
    <location>
        <begin position="31"/>
        <end position="50"/>
    </location>
</feature>
<keyword evidence="3" id="KW-1185">Reference proteome</keyword>
<reference evidence="2 3" key="1">
    <citation type="submission" date="2020-08" db="EMBL/GenBank/DDBJ databases">
        <title>Genome public.</title>
        <authorList>
            <person name="Liu C."/>
            <person name="Sun Q."/>
        </authorList>
    </citation>
    <scope>NUCLEOTIDE SEQUENCE [LARGE SCALE GENOMIC DNA]</scope>
    <source>
        <strain evidence="2 3">426_9</strain>
    </source>
</reference>
<proteinExistence type="predicted"/>
<accession>A0ABR7NW62</accession>
<sequence>MLLALSIRLISCPLGGERSFACRRTIVHRQADDRSPGGGQLMNSRERVNG</sequence>
<comment type="caution">
    <text evidence="2">The sequence shown here is derived from an EMBL/GenBank/DDBJ whole genome shotgun (WGS) entry which is preliminary data.</text>
</comment>
<protein>
    <submittedName>
        <fullName evidence="2">Uncharacterized protein</fullName>
    </submittedName>
</protein>
<organism evidence="2 3">
    <name type="scientific">Parabacteroides acidifaciens</name>
    <dbReference type="NCBI Taxonomy" id="2290935"/>
    <lineage>
        <taxon>Bacteria</taxon>
        <taxon>Pseudomonadati</taxon>
        <taxon>Bacteroidota</taxon>
        <taxon>Bacteroidia</taxon>
        <taxon>Bacteroidales</taxon>
        <taxon>Tannerellaceae</taxon>
        <taxon>Parabacteroides</taxon>
    </lineage>
</organism>
<dbReference type="EMBL" id="JACRTI010000002">
    <property type="protein sequence ID" value="MBC8600346.1"/>
    <property type="molecule type" value="Genomic_DNA"/>
</dbReference>
<gene>
    <name evidence="2" type="ORF">H8784_01265</name>
</gene>
<dbReference type="Proteomes" id="UP000629596">
    <property type="component" value="Unassembled WGS sequence"/>
</dbReference>